<feature type="compositionally biased region" description="Low complexity" evidence="1">
    <location>
        <begin position="55"/>
        <end position="82"/>
    </location>
</feature>
<feature type="region of interest" description="Disordered" evidence="1">
    <location>
        <begin position="231"/>
        <end position="252"/>
    </location>
</feature>
<feature type="compositionally biased region" description="Basic and acidic residues" evidence="1">
    <location>
        <begin position="96"/>
        <end position="107"/>
    </location>
</feature>
<evidence type="ECO:0000256" key="1">
    <source>
        <dbReference type="SAM" id="MobiDB-lite"/>
    </source>
</evidence>
<name>A0ABQ8G4G6_9PEZI</name>
<feature type="compositionally biased region" description="Basic and acidic residues" evidence="1">
    <location>
        <begin position="137"/>
        <end position="146"/>
    </location>
</feature>
<evidence type="ECO:0000313" key="3">
    <source>
        <dbReference type="Proteomes" id="UP000774617"/>
    </source>
</evidence>
<gene>
    <name evidence="2" type="ORF">B0J12DRAFT_192782</name>
</gene>
<protein>
    <submittedName>
        <fullName evidence="2">Uncharacterized protein</fullName>
    </submittedName>
</protein>
<dbReference type="Proteomes" id="UP000774617">
    <property type="component" value="Unassembled WGS sequence"/>
</dbReference>
<evidence type="ECO:0000313" key="2">
    <source>
        <dbReference type="EMBL" id="KAH7043845.1"/>
    </source>
</evidence>
<comment type="caution">
    <text evidence="2">The sequence shown here is derived from an EMBL/GenBank/DDBJ whole genome shotgun (WGS) entry which is preliminary data.</text>
</comment>
<reference evidence="2 3" key="1">
    <citation type="journal article" date="2021" name="Nat. Commun.">
        <title>Genetic determinants of endophytism in the Arabidopsis root mycobiome.</title>
        <authorList>
            <person name="Mesny F."/>
            <person name="Miyauchi S."/>
            <person name="Thiergart T."/>
            <person name="Pickel B."/>
            <person name="Atanasova L."/>
            <person name="Karlsson M."/>
            <person name="Huettel B."/>
            <person name="Barry K.W."/>
            <person name="Haridas S."/>
            <person name="Chen C."/>
            <person name="Bauer D."/>
            <person name="Andreopoulos W."/>
            <person name="Pangilinan J."/>
            <person name="LaButti K."/>
            <person name="Riley R."/>
            <person name="Lipzen A."/>
            <person name="Clum A."/>
            <person name="Drula E."/>
            <person name="Henrissat B."/>
            <person name="Kohler A."/>
            <person name="Grigoriev I.V."/>
            <person name="Martin F.M."/>
            <person name="Hacquard S."/>
        </authorList>
    </citation>
    <scope>NUCLEOTIDE SEQUENCE [LARGE SCALE GENOMIC DNA]</scope>
    <source>
        <strain evidence="2 3">MPI-SDFR-AT-0080</strain>
    </source>
</reference>
<accession>A0ABQ8G4G6</accession>
<feature type="region of interest" description="Disordered" evidence="1">
    <location>
        <begin position="1"/>
        <end position="29"/>
    </location>
</feature>
<feature type="compositionally biased region" description="Acidic residues" evidence="1">
    <location>
        <begin position="154"/>
        <end position="167"/>
    </location>
</feature>
<feature type="compositionally biased region" description="Polar residues" evidence="1">
    <location>
        <begin position="235"/>
        <end position="247"/>
    </location>
</feature>
<sequence>MLAWIPASAPQSPHAYMPSRPSPLVPRHHLNVPATSRRQPLAPSTSHNTFAFNMSSCSSSSSSSSSAPSKPAARTAAPQQRAIKPNALVQRSTGDAGRERRRDMFLKKVANDRDERRWAGRAQQVEQIMLLDYKKKERRRREELERSAPAIPEPSDEDDEERDEDAENRDPMLGNSQMAGGARVPNVFDNYVRSSPLQTMWSQNSEAEVEAVAQQEDEELDALLAMMEEDDRRANTSTGNDAASQHYGSDDDEYDNIFSEYLAGEQSSQLGQQAYGGYIIEDDAMDMS</sequence>
<feature type="region of interest" description="Disordered" evidence="1">
    <location>
        <begin position="137"/>
        <end position="182"/>
    </location>
</feature>
<proteinExistence type="predicted"/>
<feature type="region of interest" description="Disordered" evidence="1">
    <location>
        <begin position="55"/>
        <end position="107"/>
    </location>
</feature>
<keyword evidence="3" id="KW-1185">Reference proteome</keyword>
<dbReference type="EMBL" id="JAGTJR010000022">
    <property type="protein sequence ID" value="KAH7043845.1"/>
    <property type="molecule type" value="Genomic_DNA"/>
</dbReference>
<organism evidence="2 3">
    <name type="scientific">Macrophomina phaseolina</name>
    <dbReference type="NCBI Taxonomy" id="35725"/>
    <lineage>
        <taxon>Eukaryota</taxon>
        <taxon>Fungi</taxon>
        <taxon>Dikarya</taxon>
        <taxon>Ascomycota</taxon>
        <taxon>Pezizomycotina</taxon>
        <taxon>Dothideomycetes</taxon>
        <taxon>Dothideomycetes incertae sedis</taxon>
        <taxon>Botryosphaeriales</taxon>
        <taxon>Botryosphaeriaceae</taxon>
        <taxon>Macrophomina</taxon>
    </lineage>
</organism>